<evidence type="ECO:0000313" key="4">
    <source>
        <dbReference type="Proteomes" id="UP000694397"/>
    </source>
</evidence>
<dbReference type="SUPFAM" id="SSF54403">
    <property type="entry name" value="Cystatin/monellin"/>
    <property type="match status" value="1"/>
</dbReference>
<evidence type="ECO:0000313" key="3">
    <source>
        <dbReference type="Ensembl" id="ENSSFOP00015018842.2"/>
    </source>
</evidence>
<dbReference type="GO" id="GO:0004869">
    <property type="term" value="F:cysteine-type endopeptidase inhibitor activity"/>
    <property type="evidence" value="ECO:0007669"/>
    <property type="project" value="InterPro"/>
</dbReference>
<keyword evidence="4" id="KW-1185">Reference proteome</keyword>
<dbReference type="Gene3D" id="3.10.450.10">
    <property type="match status" value="1"/>
</dbReference>
<name>A0A8C9RNV1_SCLFO</name>
<organism evidence="3 4">
    <name type="scientific">Scleropages formosus</name>
    <name type="common">Asian bonytongue</name>
    <name type="synonym">Osteoglossum formosum</name>
    <dbReference type="NCBI Taxonomy" id="113540"/>
    <lineage>
        <taxon>Eukaryota</taxon>
        <taxon>Metazoa</taxon>
        <taxon>Chordata</taxon>
        <taxon>Craniata</taxon>
        <taxon>Vertebrata</taxon>
        <taxon>Euteleostomi</taxon>
        <taxon>Actinopterygii</taxon>
        <taxon>Neopterygii</taxon>
        <taxon>Teleostei</taxon>
        <taxon>Osteoglossocephala</taxon>
        <taxon>Osteoglossomorpha</taxon>
        <taxon>Osteoglossiformes</taxon>
        <taxon>Osteoglossidae</taxon>
        <taxon>Scleropages</taxon>
    </lineage>
</organism>
<reference evidence="3" key="2">
    <citation type="submission" date="2025-08" db="UniProtKB">
        <authorList>
            <consortium name="Ensembl"/>
        </authorList>
    </citation>
    <scope>IDENTIFICATION</scope>
</reference>
<proteinExistence type="predicted"/>
<evidence type="ECO:0000256" key="1">
    <source>
        <dbReference type="SAM" id="SignalP"/>
    </source>
</evidence>
<dbReference type="InterPro" id="IPR000010">
    <property type="entry name" value="Cystatin_dom"/>
</dbReference>
<reference evidence="3" key="3">
    <citation type="submission" date="2025-09" db="UniProtKB">
        <authorList>
            <consortium name="Ensembl"/>
        </authorList>
    </citation>
    <scope>IDENTIFICATION</scope>
</reference>
<dbReference type="AlphaFoldDB" id="A0A8C9RNV1"/>
<evidence type="ECO:0000259" key="2">
    <source>
        <dbReference type="Pfam" id="PF00031"/>
    </source>
</evidence>
<sequence>MSSTFRVLWALVSLAALSASAPLSPGAVEDANRDDPELEACAAFALRTFNHFNKDPHLYVITKITSARKAVSPALIKYTISYSALGDHGLERYFRIRNVMAFLIWDLCWIKSSCLK</sequence>
<feature type="chain" id="PRO_5034546457" description="Cystatin domain-containing protein" evidence="1">
    <location>
        <begin position="21"/>
        <end position="116"/>
    </location>
</feature>
<keyword evidence="1" id="KW-0732">Signal</keyword>
<dbReference type="Proteomes" id="UP000694397">
    <property type="component" value="Chromosome 14"/>
</dbReference>
<dbReference type="InterPro" id="IPR046350">
    <property type="entry name" value="Cystatin_sf"/>
</dbReference>
<feature type="domain" description="Cystatin" evidence="2">
    <location>
        <begin position="26"/>
        <end position="84"/>
    </location>
</feature>
<accession>A0A8C9RNV1</accession>
<reference evidence="3 4" key="1">
    <citation type="submission" date="2019-04" db="EMBL/GenBank/DDBJ databases">
        <authorList>
            <consortium name="Wellcome Sanger Institute Data Sharing"/>
        </authorList>
    </citation>
    <scope>NUCLEOTIDE SEQUENCE [LARGE SCALE GENOMIC DNA]</scope>
</reference>
<dbReference type="OrthoDB" id="8886803at2759"/>
<dbReference type="Ensembl" id="ENSSFOT00015019055.2">
    <property type="protein sequence ID" value="ENSSFOP00015018842.2"/>
    <property type="gene ID" value="ENSSFOG00015012114.2"/>
</dbReference>
<feature type="signal peptide" evidence="1">
    <location>
        <begin position="1"/>
        <end position="20"/>
    </location>
</feature>
<protein>
    <recommendedName>
        <fullName evidence="2">Cystatin domain-containing protein</fullName>
    </recommendedName>
</protein>
<dbReference type="Pfam" id="PF00031">
    <property type="entry name" value="Cystatin"/>
    <property type="match status" value="1"/>
</dbReference>